<dbReference type="AlphaFoldDB" id="A0A3B0ZXN4"/>
<accession>A0A3B0ZXN4</accession>
<dbReference type="EMBL" id="UOFO01000088">
    <property type="protein sequence ID" value="VAW86224.1"/>
    <property type="molecule type" value="Genomic_DNA"/>
</dbReference>
<reference evidence="1" key="1">
    <citation type="submission" date="2018-06" db="EMBL/GenBank/DDBJ databases">
        <authorList>
            <person name="Zhirakovskaya E."/>
        </authorList>
    </citation>
    <scope>NUCLEOTIDE SEQUENCE</scope>
</reference>
<protein>
    <submittedName>
        <fullName evidence="1">Uncharacterized protein</fullName>
    </submittedName>
</protein>
<name>A0A3B0ZXN4_9ZZZZ</name>
<gene>
    <name evidence="1" type="ORF">MNBD_GAMMA16-918</name>
</gene>
<evidence type="ECO:0000313" key="1">
    <source>
        <dbReference type="EMBL" id="VAW86224.1"/>
    </source>
</evidence>
<sequence>MQIETINVLNNRWSIRGLLFLLIVCFALAGCSTQPKVMFTLHSHSAYIPEQGKSELHRFAPVIVTPDDHAHNRIGKVVATRISKKKNSISINPDTPVFYTSEQEFHTETQTYRNLIYRFHFSSVPFSVMPFYLTSGKNVGLMVIVTLDELSRPVLITTVHTCGCYFAITPTNFLAQSALPDNWTSKQTIFGETLPGIIGFPTMDTHEIKPVIYLRADTHRVMDISAEHIQTLNNLYRAQTINFMPIEALKQLPLGNGTSTSFYHDSGFHQGYVKEAFKPWEFLLMSWWALDWHIGSDKEYGPKEKTGTVFYTSLKPWAREQSDLWKFEQFLRYWGWKL</sequence>
<organism evidence="1">
    <name type="scientific">hydrothermal vent metagenome</name>
    <dbReference type="NCBI Taxonomy" id="652676"/>
    <lineage>
        <taxon>unclassified sequences</taxon>
        <taxon>metagenomes</taxon>
        <taxon>ecological metagenomes</taxon>
    </lineage>
</organism>
<proteinExistence type="predicted"/>